<dbReference type="Proteomes" id="UP000384372">
    <property type="component" value="Unassembled WGS sequence"/>
</dbReference>
<sequence length="201" mass="23509">MNIDGLDYNTQREQIVLPEYGREIQQMVDYAVGLPDREERQRCARAIIAIMDRMFPESKNVEGHERKLWDQLAIMSRFQLDIDYPFDVTSASQIAQKPEPMPYPMKKIPVRHYGAMLFEAFEILKTMEPGRERDELVKLTANQMHRNLMQWSHGSSDGEKVASDLARFTDGKIQLDLNTFKFERIVDREQSQGRNGKKKNK</sequence>
<dbReference type="Pfam" id="PF14123">
    <property type="entry name" value="DUF4290"/>
    <property type="match status" value="1"/>
</dbReference>
<gene>
    <name evidence="1" type="ORF">F7D20_03980</name>
</gene>
<protein>
    <submittedName>
        <fullName evidence="1">DUF4290 domain-containing protein</fullName>
    </submittedName>
</protein>
<reference evidence="1 2" key="1">
    <citation type="submission" date="2019-09" db="EMBL/GenBank/DDBJ databases">
        <title>Distinct polysaccharide growth profiles of human intestinal Prevotella copri isolates.</title>
        <authorList>
            <person name="Fehlner-Peach H."/>
            <person name="Magnabosco C."/>
            <person name="Raghavan V."/>
            <person name="Scher J.U."/>
            <person name="Tett A."/>
            <person name="Cox L.M."/>
            <person name="Gottsegen C."/>
            <person name="Watters A."/>
            <person name="Wiltshire- Gordon J.D."/>
            <person name="Segata N."/>
            <person name="Bonneau R."/>
            <person name="Littman D.R."/>
        </authorList>
    </citation>
    <scope>NUCLEOTIDE SEQUENCE [LARGE SCALE GENOMIC DNA]</scope>
    <source>
        <strain evidence="2">iAQ1173</strain>
    </source>
</reference>
<comment type="caution">
    <text evidence="1">The sequence shown here is derived from an EMBL/GenBank/DDBJ whole genome shotgun (WGS) entry which is preliminary data.</text>
</comment>
<dbReference type="InterPro" id="IPR025632">
    <property type="entry name" value="DUF4290"/>
</dbReference>
<dbReference type="EMBL" id="VZAD01000036">
    <property type="protein sequence ID" value="MQP11137.1"/>
    <property type="molecule type" value="Genomic_DNA"/>
</dbReference>
<dbReference type="RefSeq" id="WP_158462937.1">
    <property type="nucleotide sequence ID" value="NZ_VZAD01000036.1"/>
</dbReference>
<dbReference type="OrthoDB" id="1466969at2"/>
<name>A0A6A7W9G8_9BACT</name>
<accession>A0A6A7W9G8</accession>
<organism evidence="1 2">
    <name type="scientific">Segatella copri</name>
    <dbReference type="NCBI Taxonomy" id="165179"/>
    <lineage>
        <taxon>Bacteria</taxon>
        <taxon>Pseudomonadati</taxon>
        <taxon>Bacteroidota</taxon>
        <taxon>Bacteroidia</taxon>
        <taxon>Bacteroidales</taxon>
        <taxon>Prevotellaceae</taxon>
        <taxon>Segatella</taxon>
    </lineage>
</organism>
<keyword evidence="2" id="KW-1185">Reference proteome</keyword>
<dbReference type="AlphaFoldDB" id="A0A6A7W9G8"/>
<evidence type="ECO:0000313" key="1">
    <source>
        <dbReference type="EMBL" id="MQP11137.1"/>
    </source>
</evidence>
<proteinExistence type="predicted"/>
<evidence type="ECO:0000313" key="2">
    <source>
        <dbReference type="Proteomes" id="UP000384372"/>
    </source>
</evidence>